<proteinExistence type="predicted"/>
<dbReference type="EMBL" id="JAEIJD010000006">
    <property type="protein sequence ID" value="MBI6630069.1"/>
    <property type="molecule type" value="Genomic_DNA"/>
</dbReference>
<feature type="modified residue" description="4-aspartylphosphate" evidence="1">
    <location>
        <position position="60"/>
    </location>
</feature>
<dbReference type="PROSITE" id="PS50110">
    <property type="entry name" value="RESPONSE_REGULATORY"/>
    <property type="match status" value="1"/>
</dbReference>
<accession>A0A934HV24</accession>
<dbReference type="GO" id="GO:0003723">
    <property type="term" value="F:RNA binding"/>
    <property type="evidence" value="ECO:0007669"/>
    <property type="project" value="InterPro"/>
</dbReference>
<dbReference type="SMART" id="SM01012">
    <property type="entry name" value="ANTAR"/>
    <property type="match status" value="1"/>
</dbReference>
<dbReference type="RefSeq" id="WP_198686093.1">
    <property type="nucleotide sequence ID" value="NZ_JAEIJD010000006.1"/>
</dbReference>
<feature type="region of interest" description="Disordered" evidence="2">
    <location>
        <begin position="190"/>
        <end position="218"/>
    </location>
</feature>
<dbReference type="Proteomes" id="UP000613255">
    <property type="component" value="Unassembled WGS sequence"/>
</dbReference>
<comment type="caution">
    <text evidence="5">The sequence shown here is derived from an EMBL/GenBank/DDBJ whole genome shotgun (WGS) entry which is preliminary data.</text>
</comment>
<feature type="domain" description="Response regulatory" evidence="3">
    <location>
        <begin position="13"/>
        <end position="120"/>
    </location>
</feature>
<evidence type="ECO:0000259" key="4">
    <source>
        <dbReference type="PROSITE" id="PS50921"/>
    </source>
</evidence>
<evidence type="ECO:0000256" key="1">
    <source>
        <dbReference type="PROSITE-ProRule" id="PRU00169"/>
    </source>
</evidence>
<dbReference type="InterPro" id="IPR001789">
    <property type="entry name" value="Sig_transdc_resp-reg_receiver"/>
</dbReference>
<dbReference type="PIRSF" id="PIRSF036382">
    <property type="entry name" value="RR_antiterm"/>
    <property type="match status" value="1"/>
</dbReference>
<evidence type="ECO:0000259" key="3">
    <source>
        <dbReference type="PROSITE" id="PS50110"/>
    </source>
</evidence>
<evidence type="ECO:0000313" key="6">
    <source>
        <dbReference type="Proteomes" id="UP000613255"/>
    </source>
</evidence>
<dbReference type="InterPro" id="IPR008327">
    <property type="entry name" value="Sig_transdc_resp-reg_antiterm"/>
</dbReference>
<name>A0A934HV24_9RHOB</name>
<dbReference type="PROSITE" id="PS50921">
    <property type="entry name" value="ANTAR"/>
    <property type="match status" value="1"/>
</dbReference>
<dbReference type="InterPro" id="IPR036388">
    <property type="entry name" value="WH-like_DNA-bd_sf"/>
</dbReference>
<evidence type="ECO:0000256" key="2">
    <source>
        <dbReference type="SAM" id="MobiDB-lite"/>
    </source>
</evidence>
<gene>
    <name evidence="5" type="ORF">JAO82_09270</name>
</gene>
<dbReference type="InterPro" id="IPR005561">
    <property type="entry name" value="ANTAR"/>
</dbReference>
<organism evidence="5 6">
    <name type="scientific">Pontibaca salina</name>
    <dbReference type="NCBI Taxonomy" id="2795731"/>
    <lineage>
        <taxon>Bacteria</taxon>
        <taxon>Pseudomonadati</taxon>
        <taxon>Pseudomonadota</taxon>
        <taxon>Alphaproteobacteria</taxon>
        <taxon>Rhodobacterales</taxon>
        <taxon>Roseobacteraceae</taxon>
        <taxon>Pontibaca</taxon>
    </lineage>
</organism>
<dbReference type="Pfam" id="PF03861">
    <property type="entry name" value="ANTAR"/>
    <property type="match status" value="1"/>
</dbReference>
<sequence length="218" mass="24206">MSRTIIKNFRGLRALLLMHTSTGRDTLERTLGKLGLIVTVTGDLPDCRDIAARFDLVFFDADDGAHSALCNAQLPNVPMIALVGSEAPSHLARVVRFRAASHIPKPVRSSGVFTAILLAVNEHAARMAQEKEMQSMRRRLAGRRCVIEAVLALMKSRNVDEHTAYGWLRHEAMRLRIPLETMARQVLGKVVRSDRGSSQKTEQIGALNDTDDQPTEEK</sequence>
<evidence type="ECO:0000313" key="5">
    <source>
        <dbReference type="EMBL" id="MBI6630069.1"/>
    </source>
</evidence>
<keyword evidence="1" id="KW-0597">Phosphoprotein</keyword>
<feature type="domain" description="ANTAR" evidence="4">
    <location>
        <begin position="126"/>
        <end position="187"/>
    </location>
</feature>
<dbReference type="AlphaFoldDB" id="A0A934HV24"/>
<dbReference type="Gene3D" id="1.10.10.10">
    <property type="entry name" value="Winged helix-like DNA-binding domain superfamily/Winged helix DNA-binding domain"/>
    <property type="match status" value="1"/>
</dbReference>
<dbReference type="GO" id="GO:0000160">
    <property type="term" value="P:phosphorelay signal transduction system"/>
    <property type="evidence" value="ECO:0007669"/>
    <property type="project" value="InterPro"/>
</dbReference>
<dbReference type="SUPFAM" id="SSF52172">
    <property type="entry name" value="CheY-like"/>
    <property type="match status" value="1"/>
</dbReference>
<dbReference type="InterPro" id="IPR011006">
    <property type="entry name" value="CheY-like_superfamily"/>
</dbReference>
<dbReference type="Gene3D" id="3.40.50.2300">
    <property type="match status" value="1"/>
</dbReference>
<keyword evidence="6" id="KW-1185">Reference proteome</keyword>
<protein>
    <submittedName>
        <fullName evidence="5">ANTAR domain-containing protein</fullName>
    </submittedName>
</protein>
<dbReference type="Pfam" id="PF21332">
    <property type="entry name" value="AmiR_N"/>
    <property type="match status" value="1"/>
</dbReference>
<reference evidence="5" key="1">
    <citation type="submission" date="2020-12" db="EMBL/GenBank/DDBJ databases">
        <title>Pontibaca salina gen. nov., sp. nov., isolated from marine sediment.</title>
        <authorList>
            <person name="Bo J."/>
            <person name="Wang S."/>
            <person name="Song X."/>
            <person name="Du Z."/>
        </authorList>
    </citation>
    <scope>NUCLEOTIDE SEQUENCE</scope>
    <source>
        <strain evidence="5">S1109L</strain>
    </source>
</reference>
<dbReference type="InterPro" id="IPR049021">
    <property type="entry name" value="AmiR_N"/>
</dbReference>
<feature type="compositionally biased region" description="Acidic residues" evidence="2">
    <location>
        <begin position="209"/>
        <end position="218"/>
    </location>
</feature>